<evidence type="ECO:0000313" key="1">
    <source>
        <dbReference type="EMBL" id="VEP18766.1"/>
    </source>
</evidence>
<name>A0A563W520_9CYAN</name>
<organism evidence="1 2">
    <name type="scientific">Hyella patelloides LEGE 07179</name>
    <dbReference type="NCBI Taxonomy" id="945734"/>
    <lineage>
        <taxon>Bacteria</taxon>
        <taxon>Bacillati</taxon>
        <taxon>Cyanobacteriota</taxon>
        <taxon>Cyanophyceae</taxon>
        <taxon>Pleurocapsales</taxon>
        <taxon>Hyellaceae</taxon>
        <taxon>Hyella</taxon>
    </lineage>
</organism>
<keyword evidence="2" id="KW-1185">Reference proteome</keyword>
<dbReference type="AlphaFoldDB" id="A0A563W520"/>
<gene>
    <name evidence="1" type="ORF">H1P_90013</name>
</gene>
<proteinExistence type="predicted"/>
<accession>A0A563W520</accession>
<sequence length="47" mass="5713">MKMLNQRIEKTLYFSSLSNKRMNKFIRYDREKINQDFSLKSAQLAII</sequence>
<dbReference type="EMBL" id="CAACVJ010000698">
    <property type="protein sequence ID" value="VEP18766.1"/>
    <property type="molecule type" value="Genomic_DNA"/>
</dbReference>
<dbReference type="Proteomes" id="UP000320055">
    <property type="component" value="Unassembled WGS sequence"/>
</dbReference>
<reference evidence="1 2" key="1">
    <citation type="submission" date="2019-01" db="EMBL/GenBank/DDBJ databases">
        <authorList>
            <person name="Brito A."/>
        </authorList>
    </citation>
    <scope>NUCLEOTIDE SEQUENCE [LARGE SCALE GENOMIC DNA]</scope>
    <source>
        <strain evidence="1">1</strain>
    </source>
</reference>
<protein>
    <submittedName>
        <fullName evidence="1">Uncharacterized protein</fullName>
    </submittedName>
</protein>
<evidence type="ECO:0000313" key="2">
    <source>
        <dbReference type="Proteomes" id="UP000320055"/>
    </source>
</evidence>